<evidence type="ECO:0000313" key="1">
    <source>
        <dbReference type="EMBL" id="KAF2532940.1"/>
    </source>
</evidence>
<dbReference type="EMBL" id="QGKW02001988">
    <property type="protein sequence ID" value="KAF2551698.1"/>
    <property type="molecule type" value="Genomic_DNA"/>
</dbReference>
<name>A0A8S9FH40_BRACR</name>
<organism evidence="1">
    <name type="scientific">Brassica cretica</name>
    <name type="common">Mustard</name>
    <dbReference type="NCBI Taxonomy" id="69181"/>
    <lineage>
        <taxon>Eukaryota</taxon>
        <taxon>Viridiplantae</taxon>
        <taxon>Streptophyta</taxon>
        <taxon>Embryophyta</taxon>
        <taxon>Tracheophyta</taxon>
        <taxon>Spermatophyta</taxon>
        <taxon>Magnoliopsida</taxon>
        <taxon>eudicotyledons</taxon>
        <taxon>Gunneridae</taxon>
        <taxon>Pentapetalae</taxon>
        <taxon>rosids</taxon>
        <taxon>malvids</taxon>
        <taxon>Brassicales</taxon>
        <taxon>Brassicaceae</taxon>
        <taxon>Brassiceae</taxon>
        <taxon>Brassica</taxon>
    </lineage>
</organism>
<gene>
    <name evidence="2" type="ORF">F2Q68_00036099</name>
    <name evidence="1" type="ORF">F2Q70_00031671</name>
</gene>
<reference evidence="1" key="1">
    <citation type="submission" date="2019-12" db="EMBL/GenBank/DDBJ databases">
        <title>Genome sequencing and annotation of Brassica cretica.</title>
        <authorList>
            <person name="Studholme D.J."/>
            <person name="Sarris P.F."/>
        </authorList>
    </citation>
    <scope>NUCLEOTIDE SEQUENCE</scope>
    <source>
        <strain evidence="2">PFS-001/15</strain>
        <strain evidence="1">PFS-102/07</strain>
        <tissue evidence="1">Leaf</tissue>
    </source>
</reference>
<dbReference type="EMBL" id="QGKY02002305">
    <property type="protein sequence ID" value="KAF2532940.1"/>
    <property type="molecule type" value="Genomic_DNA"/>
</dbReference>
<sequence length="62" mass="6772">MDDGRTLLNGEEKQEETLDLISEEAGALATAEKGCFFEKQNSSVAAELIVVVVVKDKSDDRK</sequence>
<comment type="caution">
    <text evidence="1">The sequence shown here is derived from an EMBL/GenBank/DDBJ whole genome shotgun (WGS) entry which is preliminary data.</text>
</comment>
<accession>A0A8S9FH40</accession>
<evidence type="ECO:0000313" key="2">
    <source>
        <dbReference type="EMBL" id="KAF2551698.1"/>
    </source>
</evidence>
<dbReference type="AlphaFoldDB" id="A0A8S9FH40"/>
<proteinExistence type="predicted"/>
<dbReference type="Proteomes" id="UP000712281">
    <property type="component" value="Unassembled WGS sequence"/>
</dbReference>
<protein>
    <submittedName>
        <fullName evidence="1">Uncharacterized protein</fullName>
    </submittedName>
</protein>